<organism evidence="2 3">
    <name type="scientific">Sporosarcina siberiensis</name>
    <dbReference type="NCBI Taxonomy" id="1365606"/>
    <lineage>
        <taxon>Bacteria</taxon>
        <taxon>Bacillati</taxon>
        <taxon>Bacillota</taxon>
        <taxon>Bacilli</taxon>
        <taxon>Bacillales</taxon>
        <taxon>Caryophanaceae</taxon>
        <taxon>Sporosarcina</taxon>
    </lineage>
</organism>
<dbReference type="CDD" id="cd20292">
    <property type="entry name" value="cupin_QdtA-like"/>
    <property type="match status" value="1"/>
</dbReference>
<feature type="domain" description="Sugar 3,4-ketoisomerase QdtA cupin" evidence="1">
    <location>
        <begin position="21"/>
        <end position="129"/>
    </location>
</feature>
<keyword evidence="3" id="KW-1185">Reference proteome</keyword>
<evidence type="ECO:0000313" key="2">
    <source>
        <dbReference type="EMBL" id="MFD1927512.1"/>
    </source>
</evidence>
<gene>
    <name evidence="2" type="ORF">ACFSFY_05465</name>
</gene>
<name>A0ABW4SDE6_9BACL</name>
<protein>
    <submittedName>
        <fullName evidence="2">Sugar 3,4-ketoisomerase</fullName>
    </submittedName>
</protein>
<dbReference type="Proteomes" id="UP001597218">
    <property type="component" value="Unassembled WGS sequence"/>
</dbReference>
<proteinExistence type="predicted"/>
<accession>A0ABW4SDE6</accession>
<reference evidence="3" key="1">
    <citation type="journal article" date="2019" name="Int. J. Syst. Evol. Microbiol.">
        <title>The Global Catalogue of Microorganisms (GCM) 10K type strain sequencing project: providing services to taxonomists for standard genome sequencing and annotation.</title>
        <authorList>
            <consortium name="The Broad Institute Genomics Platform"/>
            <consortium name="The Broad Institute Genome Sequencing Center for Infectious Disease"/>
            <person name="Wu L."/>
            <person name="Ma J."/>
        </authorList>
    </citation>
    <scope>NUCLEOTIDE SEQUENCE [LARGE SCALE GENOMIC DNA]</scope>
    <source>
        <strain evidence="3">CGMCC 4.7177</strain>
    </source>
</reference>
<dbReference type="Gene3D" id="2.60.120.10">
    <property type="entry name" value="Jelly Rolls"/>
    <property type="match status" value="1"/>
</dbReference>
<dbReference type="Pfam" id="PF05523">
    <property type="entry name" value="FdtA"/>
    <property type="match status" value="1"/>
</dbReference>
<dbReference type="SUPFAM" id="SSF51182">
    <property type="entry name" value="RmlC-like cupins"/>
    <property type="match status" value="1"/>
</dbReference>
<dbReference type="InterPro" id="IPR008894">
    <property type="entry name" value="QdtA_cupin_dom"/>
</dbReference>
<dbReference type="InterPro" id="IPR011051">
    <property type="entry name" value="RmlC_Cupin_sf"/>
</dbReference>
<dbReference type="InterPro" id="IPR014710">
    <property type="entry name" value="RmlC-like_jellyroll"/>
</dbReference>
<evidence type="ECO:0000313" key="3">
    <source>
        <dbReference type="Proteomes" id="UP001597218"/>
    </source>
</evidence>
<dbReference type="EMBL" id="JBHUGI010000010">
    <property type="protein sequence ID" value="MFD1927512.1"/>
    <property type="molecule type" value="Genomic_DNA"/>
</dbReference>
<comment type="caution">
    <text evidence="2">The sequence shown here is derived from an EMBL/GenBank/DDBJ whole genome shotgun (WGS) entry which is preliminary data.</text>
</comment>
<sequence>MEIEVHDLVPNSLEGTVQIELEYPVNIPFEIKRVYYIFNTQSIYPRGFHAQKDSLQMLICLKGSCELRLDDGKEKSSYNLNRINQGVFIDKLIWHEMHEFTEDCLLMVLSNDYYNEEDNIRNYKDFLEISKSPQKAV</sequence>
<dbReference type="RefSeq" id="WP_381536171.1">
    <property type="nucleotide sequence ID" value="NZ_JBHUGI010000010.1"/>
</dbReference>
<evidence type="ECO:0000259" key="1">
    <source>
        <dbReference type="Pfam" id="PF05523"/>
    </source>
</evidence>